<proteinExistence type="predicted"/>
<accession>A0A7R9JN92</accession>
<sequence length="176" mass="19873">MSEQVSLTAEESDYEDQLFTRTTPDRDSNPDIPVIGSPVYCESDTLDHSTTELVGHLLVRVRVEGSLEEMHPRQYGERTGNIQLMCVKQFPFHPGEIQTPTSLSMAINEPKTLDRSVPVLFKLNNKKTFTASARAAAVCWPRNCQHLWIEGVMRSSLNDDTEEYACVDVKSIEKEV</sequence>
<dbReference type="AlphaFoldDB" id="A0A7R9JN92"/>
<reference evidence="2" key="1">
    <citation type="submission" date="2020-11" db="EMBL/GenBank/DDBJ databases">
        <authorList>
            <person name="Tran Van P."/>
        </authorList>
    </citation>
    <scope>NUCLEOTIDE SEQUENCE</scope>
</reference>
<organism evidence="2">
    <name type="scientific">Timema genevievae</name>
    <name type="common">Walking stick</name>
    <dbReference type="NCBI Taxonomy" id="629358"/>
    <lineage>
        <taxon>Eukaryota</taxon>
        <taxon>Metazoa</taxon>
        <taxon>Ecdysozoa</taxon>
        <taxon>Arthropoda</taxon>
        <taxon>Hexapoda</taxon>
        <taxon>Insecta</taxon>
        <taxon>Pterygota</taxon>
        <taxon>Neoptera</taxon>
        <taxon>Polyneoptera</taxon>
        <taxon>Phasmatodea</taxon>
        <taxon>Timematodea</taxon>
        <taxon>Timematoidea</taxon>
        <taxon>Timematidae</taxon>
        <taxon>Timema</taxon>
    </lineage>
</organism>
<name>A0A7R9JN92_TIMGE</name>
<evidence type="ECO:0000313" key="2">
    <source>
        <dbReference type="EMBL" id="CAD7586056.1"/>
    </source>
</evidence>
<evidence type="ECO:0000256" key="1">
    <source>
        <dbReference type="SAM" id="MobiDB-lite"/>
    </source>
</evidence>
<feature type="region of interest" description="Disordered" evidence="1">
    <location>
        <begin position="1"/>
        <end position="31"/>
    </location>
</feature>
<gene>
    <name evidence="2" type="ORF">TGEB3V08_LOCUS494</name>
</gene>
<dbReference type="EMBL" id="OE839188">
    <property type="protein sequence ID" value="CAD7586056.1"/>
    <property type="molecule type" value="Genomic_DNA"/>
</dbReference>
<protein>
    <submittedName>
        <fullName evidence="2">Uncharacterized protein</fullName>
    </submittedName>
</protein>